<dbReference type="GO" id="GO:0005524">
    <property type="term" value="F:ATP binding"/>
    <property type="evidence" value="ECO:0007669"/>
    <property type="project" value="UniProtKB-KW"/>
</dbReference>
<dbReference type="InterPro" id="IPR003439">
    <property type="entry name" value="ABC_transporter-like_ATP-bd"/>
</dbReference>
<dbReference type="GO" id="GO:0016887">
    <property type="term" value="F:ATP hydrolysis activity"/>
    <property type="evidence" value="ECO:0007669"/>
    <property type="project" value="InterPro"/>
</dbReference>
<dbReference type="EMBL" id="CP039704">
    <property type="protein sequence ID" value="QCI79741.1"/>
    <property type="molecule type" value="Genomic_DNA"/>
</dbReference>
<dbReference type="PANTHER" id="PTHR43514">
    <property type="entry name" value="ABC TRANSPORTER I FAMILY MEMBER 10"/>
    <property type="match status" value="1"/>
</dbReference>
<dbReference type="InterPro" id="IPR027417">
    <property type="entry name" value="P-loop_NTPase"/>
</dbReference>
<feature type="region of interest" description="Disordered" evidence="1">
    <location>
        <begin position="44"/>
        <end position="75"/>
    </location>
</feature>
<proteinExistence type="predicted"/>
<dbReference type="Gene3D" id="3.40.50.300">
    <property type="entry name" value="P-loop containing nucleotide triphosphate hydrolases"/>
    <property type="match status" value="1"/>
</dbReference>
<dbReference type="InterPro" id="IPR050334">
    <property type="entry name" value="Molybdenum_import_ModC"/>
</dbReference>
<keyword evidence="3" id="KW-0067">ATP-binding</keyword>
<dbReference type="PANTHER" id="PTHR43514:SF4">
    <property type="entry name" value="ABC TRANSPORTER I FAMILY MEMBER 10"/>
    <property type="match status" value="1"/>
</dbReference>
<feature type="compositionally biased region" description="Basic residues" evidence="1">
    <location>
        <begin position="59"/>
        <end position="72"/>
    </location>
</feature>
<feature type="compositionally biased region" description="Low complexity" evidence="1">
    <location>
        <begin position="45"/>
        <end position="58"/>
    </location>
</feature>
<accession>A0A4D7C3U4</accession>
<feature type="domain" description="ABC transporter" evidence="2">
    <location>
        <begin position="76"/>
        <end position="165"/>
    </location>
</feature>
<dbReference type="KEGG" id="hgn:E6W36_09980"/>
<evidence type="ECO:0000259" key="2">
    <source>
        <dbReference type="Pfam" id="PF00005"/>
    </source>
</evidence>
<dbReference type="Pfam" id="PF00005">
    <property type="entry name" value="ABC_tran"/>
    <property type="match status" value="1"/>
</dbReference>
<gene>
    <name evidence="3" type="ORF">E6W36_09980</name>
</gene>
<dbReference type="SUPFAM" id="SSF52540">
    <property type="entry name" value="P-loop containing nucleoside triphosphate hydrolases"/>
    <property type="match status" value="1"/>
</dbReference>
<keyword evidence="3" id="KW-0547">Nucleotide-binding</keyword>
<name>A0A4D7C3U4_9SPHN</name>
<protein>
    <submittedName>
        <fullName evidence="3">ATP-binding cassette domain-containing protein</fullName>
    </submittedName>
</protein>
<dbReference type="Proteomes" id="UP000298714">
    <property type="component" value="Chromosome"/>
</dbReference>
<reference evidence="4" key="1">
    <citation type="submission" date="2019-04" db="EMBL/GenBank/DDBJ databases">
        <title>Complete genome sequence of Sphingomonas sp. W1-2-3.</title>
        <authorList>
            <person name="Im W.T."/>
        </authorList>
    </citation>
    <scope>NUCLEOTIDE SEQUENCE [LARGE SCALE GENOMIC DNA]</scope>
    <source>
        <strain evidence="4">W1-2-3</strain>
    </source>
</reference>
<dbReference type="AlphaFoldDB" id="A0A4D7C3U4"/>
<keyword evidence="4" id="KW-1185">Reference proteome</keyword>
<sequence length="192" mass="21296">MRHDGGHHDRYRGRAGRFSASRGFPCARQRCDRAVRAVGVRQDQPADGGCRAAAPAARPYRHRRHGAVRRRGRVDQPPERRRIGVVFQDARLFPHLSVAANLRYGQRHARAAPIVGHADLLELLDLMPLLERLPGTLSGGEKQRVAIGRALLSAPRLLLLDEPMAALDAARRIDIRGCSPACVRPSTFPCCW</sequence>
<organism evidence="3 4">
    <name type="scientific">Hankyongella ginsenosidimutans</name>
    <dbReference type="NCBI Taxonomy" id="1763828"/>
    <lineage>
        <taxon>Bacteria</taxon>
        <taxon>Pseudomonadati</taxon>
        <taxon>Pseudomonadota</taxon>
        <taxon>Alphaproteobacteria</taxon>
        <taxon>Sphingomonadales</taxon>
        <taxon>Sphingomonadaceae</taxon>
        <taxon>Hankyongella</taxon>
    </lineage>
</organism>
<evidence type="ECO:0000313" key="3">
    <source>
        <dbReference type="EMBL" id="QCI79741.1"/>
    </source>
</evidence>
<evidence type="ECO:0000313" key="4">
    <source>
        <dbReference type="Proteomes" id="UP000298714"/>
    </source>
</evidence>
<evidence type="ECO:0000256" key="1">
    <source>
        <dbReference type="SAM" id="MobiDB-lite"/>
    </source>
</evidence>